<name>A0AAD6NEX3_DREDA</name>
<keyword evidence="3" id="KW-1185">Reference proteome</keyword>
<feature type="compositionally biased region" description="Basic and acidic residues" evidence="1">
    <location>
        <begin position="45"/>
        <end position="59"/>
    </location>
</feature>
<evidence type="ECO:0000256" key="1">
    <source>
        <dbReference type="SAM" id="MobiDB-lite"/>
    </source>
</evidence>
<feature type="compositionally biased region" description="Basic residues" evidence="1">
    <location>
        <begin position="24"/>
        <end position="38"/>
    </location>
</feature>
<evidence type="ECO:0000313" key="3">
    <source>
        <dbReference type="Proteomes" id="UP001221413"/>
    </source>
</evidence>
<proteinExistence type="predicted"/>
<organism evidence="2 3">
    <name type="scientific">Drechslerella dactyloides</name>
    <name type="common">Nematode-trapping fungus</name>
    <name type="synonym">Arthrobotrys dactyloides</name>
    <dbReference type="NCBI Taxonomy" id="74499"/>
    <lineage>
        <taxon>Eukaryota</taxon>
        <taxon>Fungi</taxon>
        <taxon>Dikarya</taxon>
        <taxon>Ascomycota</taxon>
        <taxon>Pezizomycotina</taxon>
        <taxon>Orbiliomycetes</taxon>
        <taxon>Orbiliales</taxon>
        <taxon>Orbiliaceae</taxon>
        <taxon>Drechslerella</taxon>
    </lineage>
</organism>
<dbReference type="Proteomes" id="UP001221413">
    <property type="component" value="Unassembled WGS sequence"/>
</dbReference>
<sequence length="59" mass="6385">MRVDGCGKAAGERFATRIASRAGRISRKKQKQKKKKKQVVLSDPKTQDGAKGDDSIAAL</sequence>
<evidence type="ECO:0000313" key="2">
    <source>
        <dbReference type="EMBL" id="KAJ6256736.1"/>
    </source>
</evidence>
<accession>A0AAD6NEX3</accession>
<dbReference type="AlphaFoldDB" id="A0AAD6NEX3"/>
<reference evidence="2" key="1">
    <citation type="submission" date="2023-01" db="EMBL/GenBank/DDBJ databases">
        <title>The chitinases involved in constricting ring structure development in the nematode-trapping fungus Drechslerella dactyloides.</title>
        <authorList>
            <person name="Wang R."/>
            <person name="Zhang L."/>
            <person name="Tang P."/>
            <person name="Li S."/>
            <person name="Liang L."/>
        </authorList>
    </citation>
    <scope>NUCLEOTIDE SEQUENCE</scope>
    <source>
        <strain evidence="2">YMF1.00031</strain>
    </source>
</reference>
<gene>
    <name evidence="2" type="ORF">Dda_8603</name>
</gene>
<dbReference type="EMBL" id="JAQGDS010000012">
    <property type="protein sequence ID" value="KAJ6256736.1"/>
    <property type="molecule type" value="Genomic_DNA"/>
</dbReference>
<comment type="caution">
    <text evidence="2">The sequence shown here is derived from an EMBL/GenBank/DDBJ whole genome shotgun (WGS) entry which is preliminary data.</text>
</comment>
<feature type="region of interest" description="Disordered" evidence="1">
    <location>
        <begin position="17"/>
        <end position="59"/>
    </location>
</feature>
<protein>
    <submittedName>
        <fullName evidence="2">Uncharacterized protein</fullName>
    </submittedName>
</protein>